<dbReference type="HAMAP" id="MF_00037">
    <property type="entry name" value="MurB"/>
    <property type="match status" value="1"/>
</dbReference>
<dbReference type="InterPro" id="IPR016166">
    <property type="entry name" value="FAD-bd_PCMH"/>
</dbReference>
<dbReference type="PROSITE" id="PS51387">
    <property type="entry name" value="FAD_PCMH"/>
    <property type="match status" value="1"/>
</dbReference>
<dbReference type="GO" id="GO:0008360">
    <property type="term" value="P:regulation of cell shape"/>
    <property type="evidence" value="ECO:0007669"/>
    <property type="project" value="UniProtKB-KW"/>
</dbReference>
<dbReference type="GO" id="GO:0005829">
    <property type="term" value="C:cytosol"/>
    <property type="evidence" value="ECO:0007669"/>
    <property type="project" value="TreeGrafter"/>
</dbReference>
<dbReference type="InterPro" id="IPR006094">
    <property type="entry name" value="Oxid_FAD_bind_N"/>
</dbReference>
<dbReference type="InterPro" id="IPR016167">
    <property type="entry name" value="FAD-bd_PCMH_sub1"/>
</dbReference>
<comment type="function">
    <text evidence="2 16">Cell wall formation.</text>
</comment>
<dbReference type="NCBIfam" id="NF000755">
    <property type="entry name" value="PRK00046.1"/>
    <property type="match status" value="1"/>
</dbReference>
<keyword evidence="7 16" id="KW-0285">Flavoprotein</keyword>
<keyword evidence="11 16" id="KW-0573">Peptidoglycan synthesis</keyword>
<name>A0A0G0K9X5_9BACT</name>
<evidence type="ECO:0000256" key="12">
    <source>
        <dbReference type="ARBA" id="ARBA00023002"/>
    </source>
</evidence>
<sequence>MNVRQNVSLKDLTSFHIGGPAKYFVEVATKDELLQAAKFAKDQNIKIFVLGEGSNVLISDSGFDGLVIKLNNKNVVFEPQGDSTLVVAEAGLNWGQFVTQAIQKGLQGIECLSGIPGSVGAAPVQNIGAFGQEIKNTIVEVEVFDISKNIFTKLTADQCEFGYRDSLFKKSDMEGRYIVWAITLLLKNTATPIVSYESLGKYLIQHDISNPNIVQIRDAVLDLRAQNHLDPKTSGNAGSFFKNPIVTQEEFKQLQTKFPSIAHYPSEDGTVKIFAAWLIEAAGWKGQTHKNASVSPKHALILINTQNTATAADVSELAQKISVSVEEKFGIKLIREVKYVNV</sequence>
<evidence type="ECO:0000256" key="16">
    <source>
        <dbReference type="HAMAP-Rule" id="MF_00037"/>
    </source>
</evidence>
<evidence type="ECO:0000313" key="18">
    <source>
        <dbReference type="EMBL" id="KKQ75617.1"/>
    </source>
</evidence>
<dbReference type="InterPro" id="IPR011601">
    <property type="entry name" value="MurB_C"/>
</dbReference>
<dbReference type="InterPro" id="IPR036635">
    <property type="entry name" value="MurB_C_sf"/>
</dbReference>
<evidence type="ECO:0000256" key="14">
    <source>
        <dbReference type="ARBA" id="ARBA00023316"/>
    </source>
</evidence>
<dbReference type="SUPFAM" id="SSF56194">
    <property type="entry name" value="Uridine diphospho-N-Acetylenolpyruvylglucosamine reductase, MurB, C-terminal domain"/>
    <property type="match status" value="1"/>
</dbReference>
<evidence type="ECO:0000256" key="2">
    <source>
        <dbReference type="ARBA" id="ARBA00003921"/>
    </source>
</evidence>
<keyword evidence="9 16" id="KW-0521">NADP</keyword>
<keyword evidence="5 16" id="KW-0963">Cytoplasm</keyword>
<keyword evidence="12 16" id="KW-0560">Oxidoreductase</keyword>
<evidence type="ECO:0000256" key="9">
    <source>
        <dbReference type="ARBA" id="ARBA00022857"/>
    </source>
</evidence>
<dbReference type="GO" id="GO:0071949">
    <property type="term" value="F:FAD binding"/>
    <property type="evidence" value="ECO:0007669"/>
    <property type="project" value="InterPro"/>
</dbReference>
<evidence type="ECO:0000256" key="3">
    <source>
        <dbReference type="ARBA" id="ARBA00004496"/>
    </source>
</evidence>
<proteinExistence type="inferred from homology"/>
<dbReference type="NCBIfam" id="NF010478">
    <property type="entry name" value="PRK13903.1"/>
    <property type="match status" value="1"/>
</dbReference>
<dbReference type="EMBL" id="LBUZ01000008">
    <property type="protein sequence ID" value="KKQ75617.1"/>
    <property type="molecule type" value="Genomic_DNA"/>
</dbReference>
<evidence type="ECO:0000256" key="4">
    <source>
        <dbReference type="ARBA" id="ARBA00004752"/>
    </source>
</evidence>
<dbReference type="InterPro" id="IPR016169">
    <property type="entry name" value="FAD-bd_PCMH_sub2"/>
</dbReference>
<evidence type="ECO:0000256" key="5">
    <source>
        <dbReference type="ARBA" id="ARBA00022490"/>
    </source>
</evidence>
<comment type="cofactor">
    <cofactor evidence="1 16">
        <name>FAD</name>
        <dbReference type="ChEBI" id="CHEBI:57692"/>
    </cofactor>
</comment>
<protein>
    <recommendedName>
        <fullName evidence="16">UDP-N-acetylenolpyruvoylglucosamine reductase</fullName>
        <ecNumber evidence="16">1.3.1.98</ecNumber>
    </recommendedName>
    <alternativeName>
        <fullName evidence="16">UDP-N-acetylmuramate dehydrogenase</fullName>
    </alternativeName>
</protein>
<dbReference type="Gene3D" id="3.90.78.10">
    <property type="entry name" value="UDP-N-acetylenolpyruvoylglucosamine reductase, C-terminal domain"/>
    <property type="match status" value="1"/>
</dbReference>
<dbReference type="NCBIfam" id="TIGR00179">
    <property type="entry name" value="murB"/>
    <property type="match status" value="1"/>
</dbReference>
<evidence type="ECO:0000256" key="13">
    <source>
        <dbReference type="ARBA" id="ARBA00023306"/>
    </source>
</evidence>
<dbReference type="Pfam" id="PF01565">
    <property type="entry name" value="FAD_binding_4"/>
    <property type="match status" value="1"/>
</dbReference>
<evidence type="ECO:0000256" key="8">
    <source>
        <dbReference type="ARBA" id="ARBA00022827"/>
    </source>
</evidence>
<evidence type="ECO:0000259" key="17">
    <source>
        <dbReference type="PROSITE" id="PS51387"/>
    </source>
</evidence>
<dbReference type="GO" id="GO:0071555">
    <property type="term" value="P:cell wall organization"/>
    <property type="evidence" value="ECO:0007669"/>
    <property type="project" value="UniProtKB-KW"/>
</dbReference>
<dbReference type="Gene3D" id="3.30.465.10">
    <property type="match status" value="1"/>
</dbReference>
<comment type="caution">
    <text evidence="18">The sequence shown here is derived from an EMBL/GenBank/DDBJ whole genome shotgun (WGS) entry which is preliminary data.</text>
</comment>
<dbReference type="UniPathway" id="UPA00219"/>
<keyword evidence="8 16" id="KW-0274">FAD</keyword>
<keyword evidence="13 16" id="KW-0131">Cell cycle</keyword>
<dbReference type="GO" id="GO:0051301">
    <property type="term" value="P:cell division"/>
    <property type="evidence" value="ECO:0007669"/>
    <property type="project" value="UniProtKB-KW"/>
</dbReference>
<comment type="similarity">
    <text evidence="16">Belongs to the MurB family.</text>
</comment>
<dbReference type="GO" id="GO:0008762">
    <property type="term" value="F:UDP-N-acetylmuramate dehydrogenase activity"/>
    <property type="evidence" value="ECO:0007669"/>
    <property type="project" value="UniProtKB-UniRule"/>
</dbReference>
<feature type="active site" evidence="16">
    <location>
        <position position="336"/>
    </location>
</feature>
<organism evidence="18 19">
    <name type="scientific">Candidatus Woesebacteria bacterium GW2011_GWB1_38_5b</name>
    <dbReference type="NCBI Taxonomy" id="1618569"/>
    <lineage>
        <taxon>Bacteria</taxon>
        <taxon>Candidatus Woeseibacteriota</taxon>
    </lineage>
</organism>
<evidence type="ECO:0000256" key="10">
    <source>
        <dbReference type="ARBA" id="ARBA00022960"/>
    </source>
</evidence>
<dbReference type="PANTHER" id="PTHR21071:SF4">
    <property type="entry name" value="UDP-N-ACETYLENOLPYRUVOYLGLUCOSAMINE REDUCTASE"/>
    <property type="match status" value="1"/>
</dbReference>
<dbReference type="Gene3D" id="3.30.43.10">
    <property type="entry name" value="Uridine Diphospho-n-acetylenolpyruvylglucosamine Reductase, domain 2"/>
    <property type="match status" value="1"/>
</dbReference>
<dbReference type="EC" id="1.3.1.98" evidence="16"/>
<comment type="catalytic activity">
    <reaction evidence="15 16">
        <text>UDP-N-acetyl-alpha-D-muramate + NADP(+) = UDP-N-acetyl-3-O-(1-carboxyvinyl)-alpha-D-glucosamine + NADPH + H(+)</text>
        <dbReference type="Rhea" id="RHEA:12248"/>
        <dbReference type="ChEBI" id="CHEBI:15378"/>
        <dbReference type="ChEBI" id="CHEBI:57783"/>
        <dbReference type="ChEBI" id="CHEBI:58349"/>
        <dbReference type="ChEBI" id="CHEBI:68483"/>
        <dbReference type="ChEBI" id="CHEBI:70757"/>
        <dbReference type="EC" id="1.3.1.98"/>
    </reaction>
</comment>
<keyword evidence="6 16" id="KW-0132">Cell division</keyword>
<evidence type="ECO:0000256" key="7">
    <source>
        <dbReference type="ARBA" id="ARBA00022630"/>
    </source>
</evidence>
<dbReference type="PANTHER" id="PTHR21071">
    <property type="entry name" value="UDP-N-ACETYLENOLPYRUVOYLGLUCOSAMINE REDUCTASE"/>
    <property type="match status" value="1"/>
</dbReference>
<dbReference type="InterPro" id="IPR036318">
    <property type="entry name" value="FAD-bd_PCMH-like_sf"/>
</dbReference>
<accession>A0A0G0K9X5</accession>
<feature type="active site" evidence="16">
    <location>
        <position position="164"/>
    </location>
</feature>
<feature type="domain" description="FAD-binding PCMH-type" evidence="17">
    <location>
        <begin position="16"/>
        <end position="189"/>
    </location>
</feature>
<dbReference type="AlphaFoldDB" id="A0A0G0K9X5"/>
<dbReference type="InterPro" id="IPR003170">
    <property type="entry name" value="MurB"/>
</dbReference>
<evidence type="ECO:0000256" key="6">
    <source>
        <dbReference type="ARBA" id="ARBA00022618"/>
    </source>
</evidence>
<dbReference type="PATRIC" id="fig|1618569.3.peg.238"/>
<evidence type="ECO:0000256" key="15">
    <source>
        <dbReference type="ARBA" id="ARBA00048914"/>
    </source>
</evidence>
<comment type="subcellular location">
    <subcellularLocation>
        <location evidence="3 16">Cytoplasm</location>
    </subcellularLocation>
</comment>
<dbReference type="Proteomes" id="UP000034181">
    <property type="component" value="Unassembled WGS sequence"/>
</dbReference>
<evidence type="ECO:0000256" key="1">
    <source>
        <dbReference type="ARBA" id="ARBA00001974"/>
    </source>
</evidence>
<dbReference type="GO" id="GO:0009252">
    <property type="term" value="P:peptidoglycan biosynthetic process"/>
    <property type="evidence" value="ECO:0007669"/>
    <property type="project" value="UniProtKB-UniRule"/>
</dbReference>
<dbReference type="Pfam" id="PF02873">
    <property type="entry name" value="MurB_C"/>
    <property type="match status" value="1"/>
</dbReference>
<gene>
    <name evidence="16" type="primary">murB</name>
    <name evidence="18" type="ORF">US96_C0008G0003</name>
</gene>
<evidence type="ECO:0000256" key="11">
    <source>
        <dbReference type="ARBA" id="ARBA00022984"/>
    </source>
</evidence>
<dbReference type="SUPFAM" id="SSF56176">
    <property type="entry name" value="FAD-binding/transporter-associated domain-like"/>
    <property type="match status" value="1"/>
</dbReference>
<keyword evidence="14 16" id="KW-0961">Cell wall biogenesis/degradation</keyword>
<reference evidence="18 19" key="1">
    <citation type="journal article" date="2015" name="Nature">
        <title>rRNA introns, odd ribosomes, and small enigmatic genomes across a large radiation of phyla.</title>
        <authorList>
            <person name="Brown C.T."/>
            <person name="Hug L.A."/>
            <person name="Thomas B.C."/>
            <person name="Sharon I."/>
            <person name="Castelle C.J."/>
            <person name="Singh A."/>
            <person name="Wilkins M.J."/>
            <person name="Williams K.H."/>
            <person name="Banfield J.F."/>
        </authorList>
    </citation>
    <scope>NUCLEOTIDE SEQUENCE [LARGE SCALE GENOMIC DNA]</scope>
</reference>
<comment type="pathway">
    <text evidence="4 16">Cell wall biogenesis; peptidoglycan biosynthesis.</text>
</comment>
<keyword evidence="10 16" id="KW-0133">Cell shape</keyword>
<evidence type="ECO:0000313" key="19">
    <source>
        <dbReference type="Proteomes" id="UP000034181"/>
    </source>
</evidence>
<feature type="active site" description="Proton donor" evidence="16">
    <location>
        <position position="239"/>
    </location>
</feature>